<feature type="compositionally biased region" description="Polar residues" evidence="1">
    <location>
        <begin position="526"/>
        <end position="537"/>
    </location>
</feature>
<feature type="region of interest" description="Disordered" evidence="1">
    <location>
        <begin position="642"/>
        <end position="663"/>
    </location>
</feature>
<feature type="region of interest" description="Disordered" evidence="1">
    <location>
        <begin position="1"/>
        <end position="119"/>
    </location>
</feature>
<sequence>MCAHHDLGPTAEKTVEQAKEKAAERVGERASGAKGGAPQQSSVDKEAVGAAAETASSAPLKPYPKVADTKHAAPNNGVKRPATVSAGTQTDAIKAPKRNGSESASWDPAGAAQTEWGEADQNSKPGLLGYSIVAGLVLVALLTTSFLVKGFGHLRHSRREKAQATPAMMEVKESRKLKKRAKAAEDTRLFADTKQEKRILKDKESIGDPAADAQGSQKITRAGDFKPWSKEELQTMKEAGDREAGKLEQDTGAKPSASSSKGRKKQQQQHMQEQQAQNIQDGHPRVWVPGQGWVAIDPDWERQASAPSTHDEDPQSSALEQSKAGPSQDRGQGYDADSETDGNELQGTASVKAEAGSTQSADAELDEDEKQHRGEERREGKPVQSAYALGQGIQVSEDSGREGEEHDSALGWQKEAEMSELKDTERTDQEQVGDQAEGRGHSERQGDGESHRNHQQDQSMSASSTADGQQQQATAEPSHSSAKHAEDSEPRNLRLGKVREKDFEHEEEGPLLPLPSVEEVERPQSAVDTANLQLPSDLSVSSLRDRAAVAMRASLAAGESSHRAASYSSAASAAASKAAQAAQSAAQAASYAQRALDARSAEELEVSVLRSARARAQAEELESRAAKAAALATAHQEVSASQADVAEQAAESGAPAHQDFVQSAKRRSETAWYSARSTGERIGHALMGWISTAWLWLQQAWHVVLGWGHRALFYLDLAWNWVVGFATHAYARLKGALRR</sequence>
<protein>
    <submittedName>
        <fullName evidence="3">G11144 protein</fullName>
    </submittedName>
</protein>
<accession>A0ABP1G7A0</accession>
<keyword evidence="2" id="KW-0472">Membrane</keyword>
<feature type="compositionally biased region" description="Basic and acidic residues" evidence="1">
    <location>
        <begin position="369"/>
        <end position="381"/>
    </location>
</feature>
<gene>
    <name evidence="3" type="primary">g11144</name>
    <name evidence="3" type="ORF">VP750_LOCUS9982</name>
</gene>
<comment type="caution">
    <text evidence="3">The sequence shown here is derived from an EMBL/GenBank/DDBJ whole genome shotgun (WGS) entry which is preliminary data.</text>
</comment>
<feature type="compositionally biased region" description="Basic and acidic residues" evidence="1">
    <location>
        <begin position="182"/>
        <end position="206"/>
    </location>
</feature>
<feature type="compositionally biased region" description="Basic and acidic residues" evidence="1">
    <location>
        <begin position="483"/>
        <end position="504"/>
    </location>
</feature>
<feature type="transmembrane region" description="Helical" evidence="2">
    <location>
        <begin position="127"/>
        <end position="148"/>
    </location>
</feature>
<feature type="compositionally biased region" description="Polar residues" evidence="1">
    <location>
        <begin position="456"/>
        <end position="480"/>
    </location>
</feature>
<feature type="region of interest" description="Disordered" evidence="1">
    <location>
        <begin position="159"/>
        <end position="537"/>
    </location>
</feature>
<feature type="compositionally biased region" description="Basic and acidic residues" evidence="1">
    <location>
        <begin position="436"/>
        <end position="455"/>
    </location>
</feature>
<reference evidence="3 4" key="1">
    <citation type="submission" date="2024-06" db="EMBL/GenBank/DDBJ databases">
        <authorList>
            <person name="Kraege A."/>
            <person name="Thomma B."/>
        </authorList>
    </citation>
    <scope>NUCLEOTIDE SEQUENCE [LARGE SCALE GENOMIC DNA]</scope>
</reference>
<feature type="compositionally biased region" description="Low complexity" evidence="1">
    <location>
        <begin position="48"/>
        <end position="58"/>
    </location>
</feature>
<dbReference type="Proteomes" id="UP001497392">
    <property type="component" value="Unassembled WGS sequence"/>
</dbReference>
<evidence type="ECO:0000256" key="1">
    <source>
        <dbReference type="SAM" id="MobiDB-lite"/>
    </source>
</evidence>
<feature type="compositionally biased region" description="Basic and acidic residues" evidence="1">
    <location>
        <begin position="221"/>
        <end position="251"/>
    </location>
</feature>
<evidence type="ECO:0000313" key="4">
    <source>
        <dbReference type="Proteomes" id="UP001497392"/>
    </source>
</evidence>
<evidence type="ECO:0000313" key="3">
    <source>
        <dbReference type="EMBL" id="CAL5228076.1"/>
    </source>
</evidence>
<feature type="compositionally biased region" description="Basic and acidic residues" evidence="1">
    <location>
        <begin position="398"/>
        <end position="429"/>
    </location>
</feature>
<feature type="compositionally biased region" description="Basic and acidic residues" evidence="1">
    <location>
        <begin position="1"/>
        <end position="28"/>
    </location>
</feature>
<keyword evidence="4" id="KW-1185">Reference proteome</keyword>
<keyword evidence="2" id="KW-0812">Transmembrane</keyword>
<evidence type="ECO:0000256" key="2">
    <source>
        <dbReference type="SAM" id="Phobius"/>
    </source>
</evidence>
<name>A0ABP1G7A0_9CHLO</name>
<proteinExistence type="predicted"/>
<organism evidence="3 4">
    <name type="scientific">Coccomyxa viridis</name>
    <dbReference type="NCBI Taxonomy" id="1274662"/>
    <lineage>
        <taxon>Eukaryota</taxon>
        <taxon>Viridiplantae</taxon>
        <taxon>Chlorophyta</taxon>
        <taxon>core chlorophytes</taxon>
        <taxon>Trebouxiophyceae</taxon>
        <taxon>Trebouxiophyceae incertae sedis</taxon>
        <taxon>Coccomyxaceae</taxon>
        <taxon>Coccomyxa</taxon>
    </lineage>
</organism>
<dbReference type="EMBL" id="CAXHTA020000018">
    <property type="protein sequence ID" value="CAL5228076.1"/>
    <property type="molecule type" value="Genomic_DNA"/>
</dbReference>
<feature type="compositionally biased region" description="Low complexity" evidence="1">
    <location>
        <begin position="268"/>
        <end position="280"/>
    </location>
</feature>
<keyword evidence="2" id="KW-1133">Transmembrane helix</keyword>